<name>A0ACB9C3G1_ARCLA</name>
<reference evidence="2" key="1">
    <citation type="journal article" date="2022" name="Mol. Ecol. Resour.">
        <title>The genomes of chicory, endive, great burdock and yacon provide insights into Asteraceae palaeo-polyploidization history and plant inulin production.</title>
        <authorList>
            <person name="Fan W."/>
            <person name="Wang S."/>
            <person name="Wang H."/>
            <person name="Wang A."/>
            <person name="Jiang F."/>
            <person name="Liu H."/>
            <person name="Zhao H."/>
            <person name="Xu D."/>
            <person name="Zhang Y."/>
        </authorList>
    </citation>
    <scope>NUCLEOTIDE SEQUENCE [LARGE SCALE GENOMIC DNA]</scope>
    <source>
        <strain evidence="2">cv. Niubang</strain>
    </source>
</reference>
<dbReference type="EMBL" id="CM042051">
    <property type="protein sequence ID" value="KAI3728760.1"/>
    <property type="molecule type" value="Genomic_DNA"/>
</dbReference>
<reference evidence="1 2" key="2">
    <citation type="journal article" date="2022" name="Mol. Ecol. Resour.">
        <title>The genomes of chicory, endive, great burdock and yacon provide insights into Asteraceae paleo-polyploidization history and plant inulin production.</title>
        <authorList>
            <person name="Fan W."/>
            <person name="Wang S."/>
            <person name="Wang H."/>
            <person name="Wang A."/>
            <person name="Jiang F."/>
            <person name="Liu H."/>
            <person name="Zhao H."/>
            <person name="Xu D."/>
            <person name="Zhang Y."/>
        </authorList>
    </citation>
    <scope>NUCLEOTIDE SEQUENCE [LARGE SCALE GENOMIC DNA]</scope>
    <source>
        <strain evidence="2">cv. Niubang</strain>
    </source>
</reference>
<keyword evidence="2" id="KW-1185">Reference proteome</keyword>
<proteinExistence type="predicted"/>
<organism evidence="1 2">
    <name type="scientific">Arctium lappa</name>
    <name type="common">Greater burdock</name>
    <name type="synonym">Lappa major</name>
    <dbReference type="NCBI Taxonomy" id="4217"/>
    <lineage>
        <taxon>Eukaryota</taxon>
        <taxon>Viridiplantae</taxon>
        <taxon>Streptophyta</taxon>
        <taxon>Embryophyta</taxon>
        <taxon>Tracheophyta</taxon>
        <taxon>Spermatophyta</taxon>
        <taxon>Magnoliopsida</taxon>
        <taxon>eudicotyledons</taxon>
        <taxon>Gunneridae</taxon>
        <taxon>Pentapetalae</taxon>
        <taxon>asterids</taxon>
        <taxon>campanulids</taxon>
        <taxon>Asterales</taxon>
        <taxon>Asteraceae</taxon>
        <taxon>Carduoideae</taxon>
        <taxon>Cardueae</taxon>
        <taxon>Arctiinae</taxon>
        <taxon>Arctium</taxon>
    </lineage>
</organism>
<comment type="caution">
    <text evidence="1">The sequence shown here is derived from an EMBL/GenBank/DDBJ whole genome shotgun (WGS) entry which is preliminary data.</text>
</comment>
<dbReference type="Proteomes" id="UP001055879">
    <property type="component" value="Linkage Group LG05"/>
</dbReference>
<evidence type="ECO:0000313" key="2">
    <source>
        <dbReference type="Proteomes" id="UP001055879"/>
    </source>
</evidence>
<evidence type="ECO:0000313" key="1">
    <source>
        <dbReference type="EMBL" id="KAI3728760.1"/>
    </source>
</evidence>
<accession>A0ACB9C3G1</accession>
<gene>
    <name evidence="1" type="ORF">L6452_17402</name>
</gene>
<sequence length="90" mass="10043">MAHLKFKKNIQVLQDSPVPLSYCICLLPDLFGTQRPTAGDHSERSSFDFDRFAIAVFNGRGTKSGAKSSNPNEIPSFFNFIFIKQFSNGP</sequence>
<protein>
    <submittedName>
        <fullName evidence="1">Uncharacterized protein</fullName>
    </submittedName>
</protein>